<sequence>HVKSQPLEAEFESHAFQAEVKSHPFEPRVESQPQEADVESRPFLSDVGVSNPFVADIESYSTEADDAHPMEDDV</sequence>
<organism evidence="2">
    <name type="scientific">Arion vulgaris</name>
    <dbReference type="NCBI Taxonomy" id="1028688"/>
    <lineage>
        <taxon>Eukaryota</taxon>
        <taxon>Metazoa</taxon>
        <taxon>Spiralia</taxon>
        <taxon>Lophotrochozoa</taxon>
        <taxon>Mollusca</taxon>
        <taxon>Gastropoda</taxon>
        <taxon>Heterobranchia</taxon>
        <taxon>Euthyneura</taxon>
        <taxon>Panpulmonata</taxon>
        <taxon>Eupulmonata</taxon>
        <taxon>Stylommatophora</taxon>
        <taxon>Helicina</taxon>
        <taxon>Arionoidea</taxon>
        <taxon>Arionidae</taxon>
        <taxon>Arion</taxon>
    </lineage>
</organism>
<evidence type="ECO:0000256" key="1">
    <source>
        <dbReference type="SAM" id="MobiDB-lite"/>
    </source>
</evidence>
<dbReference type="EMBL" id="HACG01016082">
    <property type="protein sequence ID" value="CEK62947.1"/>
    <property type="molecule type" value="Transcribed_RNA"/>
</dbReference>
<protein>
    <submittedName>
        <fullName evidence="2">Uncharacterized protein</fullName>
    </submittedName>
</protein>
<feature type="region of interest" description="Disordered" evidence="1">
    <location>
        <begin position="21"/>
        <end position="45"/>
    </location>
</feature>
<feature type="non-terminal residue" evidence="2">
    <location>
        <position position="1"/>
    </location>
</feature>
<proteinExistence type="predicted"/>
<evidence type="ECO:0000313" key="2">
    <source>
        <dbReference type="EMBL" id="CEK62947.1"/>
    </source>
</evidence>
<feature type="non-terminal residue" evidence="2">
    <location>
        <position position="74"/>
    </location>
</feature>
<accession>A0A0B6Z3N4</accession>
<name>A0A0B6Z3N4_9EUPU</name>
<dbReference type="AlphaFoldDB" id="A0A0B6Z3N4"/>
<gene>
    <name evidence="2" type="primary">ORF46601</name>
</gene>
<reference evidence="2" key="1">
    <citation type="submission" date="2014-12" db="EMBL/GenBank/DDBJ databases">
        <title>Insight into the proteome of Arion vulgaris.</title>
        <authorList>
            <person name="Aradska J."/>
            <person name="Bulat T."/>
            <person name="Smidak R."/>
            <person name="Sarate P."/>
            <person name="Gangsoo J."/>
            <person name="Sialana F."/>
            <person name="Bilban M."/>
            <person name="Lubec G."/>
        </authorList>
    </citation>
    <scope>NUCLEOTIDE SEQUENCE</scope>
    <source>
        <tissue evidence="2">Skin</tissue>
    </source>
</reference>